<protein>
    <submittedName>
        <fullName evidence="2">Uncharacterized protein</fullName>
    </submittedName>
</protein>
<accession>Q22BM6</accession>
<dbReference type="AlphaFoldDB" id="Q22BM6"/>
<evidence type="ECO:0000313" key="3">
    <source>
        <dbReference type="Proteomes" id="UP000009168"/>
    </source>
</evidence>
<dbReference type="EMBL" id="GG662340">
    <property type="protein sequence ID" value="EAR82703.4"/>
    <property type="molecule type" value="Genomic_DNA"/>
</dbReference>
<dbReference type="Proteomes" id="UP000009168">
    <property type="component" value="Unassembled WGS sequence"/>
</dbReference>
<reference evidence="3" key="1">
    <citation type="journal article" date="2006" name="PLoS Biol.">
        <title>Macronuclear genome sequence of the ciliate Tetrahymena thermophila, a model eukaryote.</title>
        <authorList>
            <person name="Eisen J.A."/>
            <person name="Coyne R.S."/>
            <person name="Wu M."/>
            <person name="Wu D."/>
            <person name="Thiagarajan M."/>
            <person name="Wortman J.R."/>
            <person name="Badger J.H."/>
            <person name="Ren Q."/>
            <person name="Amedeo P."/>
            <person name="Jones K.M."/>
            <person name="Tallon L.J."/>
            <person name="Delcher A.L."/>
            <person name="Salzberg S.L."/>
            <person name="Silva J.C."/>
            <person name="Haas B.J."/>
            <person name="Majoros W.H."/>
            <person name="Farzad M."/>
            <person name="Carlton J.M."/>
            <person name="Smith R.K. Jr."/>
            <person name="Garg J."/>
            <person name="Pearlman R.E."/>
            <person name="Karrer K.M."/>
            <person name="Sun L."/>
            <person name="Manning G."/>
            <person name="Elde N.C."/>
            <person name="Turkewitz A.P."/>
            <person name="Asai D.J."/>
            <person name="Wilkes D.E."/>
            <person name="Wang Y."/>
            <person name="Cai H."/>
            <person name="Collins K."/>
            <person name="Stewart B.A."/>
            <person name="Lee S.R."/>
            <person name="Wilamowska K."/>
            <person name="Weinberg Z."/>
            <person name="Ruzzo W.L."/>
            <person name="Wloga D."/>
            <person name="Gaertig J."/>
            <person name="Frankel J."/>
            <person name="Tsao C.-C."/>
            <person name="Gorovsky M.A."/>
            <person name="Keeling P.J."/>
            <person name="Waller R.F."/>
            <person name="Patron N.J."/>
            <person name="Cherry J.M."/>
            <person name="Stover N.A."/>
            <person name="Krieger C.J."/>
            <person name="del Toro C."/>
            <person name="Ryder H.F."/>
            <person name="Williamson S.C."/>
            <person name="Barbeau R.A."/>
            <person name="Hamilton E.P."/>
            <person name="Orias E."/>
        </authorList>
    </citation>
    <scope>NUCLEOTIDE SEQUENCE [LARGE SCALE GENOMIC DNA]</scope>
    <source>
        <strain evidence="3">SB210</strain>
    </source>
</reference>
<feature type="coiled-coil region" evidence="1">
    <location>
        <begin position="443"/>
        <end position="484"/>
    </location>
</feature>
<dbReference type="HOGENOM" id="CLU_487071_0_0_1"/>
<evidence type="ECO:0000256" key="1">
    <source>
        <dbReference type="SAM" id="Coils"/>
    </source>
</evidence>
<keyword evidence="1" id="KW-0175">Coiled coil</keyword>
<keyword evidence="3" id="KW-1185">Reference proteome</keyword>
<feature type="coiled-coil region" evidence="1">
    <location>
        <begin position="368"/>
        <end position="402"/>
    </location>
</feature>
<proteinExistence type="predicted"/>
<gene>
    <name evidence="2" type="ORF">TTHERM_01093690</name>
</gene>
<name>Q22BM6_TETTS</name>
<sequence length="584" mass="68759">MASQINQSSEISQIRQQVIQDSEINKSYNVVQQESVFRGEQSFNSQPYAQIYTLGKQQQQEINFSSDIKTSQQNNIKSLNSSITRKVIHYENPRKYVEYNSPLKYDNQAINYTNKSYNCQQCNQSCTCNSVQISLNPSYRFKITREIDLKQAKFDNDKEYEQLLLKVQNLEAQHIQEISKLKQEFNTERQDYEKETSRHQLELLKTVYVEQQEIAKTIKEKEIIQEQKVEFKEKSVEVEKHLIQIEQQTQQIKQLEEKVSIIKQKKRVLSEENQQLKQTLFEKELSIKQLEIELQQKLYVNGVQSHSNLSEIETQNLFLIQELGRITEENEQLKKNGNVIEKLVYVPSVQSITKVKEVPPYIEEKVIYVQDTDQLEACQKIINQLQQENLILSQEKQKLILAHAEEKTQLMERITNITQLQKSDQANIIKEVVVQKVIDRTEIQLKEEELQESYKKIQEYSLRIAELEQSVQSLQLEIQRLTRSYKIFKLPNSYRIEQSIETQNTVHQTNVLKINHQLESSVRQVNFESSVLKQGSSKKQEYSADQTIKRNMGNYLVETESIQQQQNADAQSIIENEQQNQHQE</sequence>
<evidence type="ECO:0000313" key="2">
    <source>
        <dbReference type="EMBL" id="EAR82703.4"/>
    </source>
</evidence>
<dbReference type="RefSeq" id="XP_001030366.4">
    <property type="nucleotide sequence ID" value="XM_001030366.4"/>
</dbReference>
<feature type="coiled-coil region" evidence="1">
    <location>
        <begin position="175"/>
        <end position="336"/>
    </location>
</feature>
<organism evidence="2 3">
    <name type="scientific">Tetrahymena thermophila (strain SB210)</name>
    <dbReference type="NCBI Taxonomy" id="312017"/>
    <lineage>
        <taxon>Eukaryota</taxon>
        <taxon>Sar</taxon>
        <taxon>Alveolata</taxon>
        <taxon>Ciliophora</taxon>
        <taxon>Intramacronucleata</taxon>
        <taxon>Oligohymenophorea</taxon>
        <taxon>Hymenostomatida</taxon>
        <taxon>Tetrahymenina</taxon>
        <taxon>Tetrahymenidae</taxon>
        <taxon>Tetrahymena</taxon>
    </lineage>
</organism>
<dbReference type="InParanoid" id="Q22BM6"/>
<dbReference type="GeneID" id="7835058"/>
<dbReference type="KEGG" id="tet:TTHERM_01093690"/>